<evidence type="ECO:0000313" key="2">
    <source>
        <dbReference type="EMBL" id="AMX03666.1"/>
    </source>
</evidence>
<evidence type="ECO:0000313" key="3">
    <source>
        <dbReference type="Proteomes" id="UP000076077"/>
    </source>
</evidence>
<evidence type="ECO:0008006" key="4">
    <source>
        <dbReference type="Google" id="ProtNLM"/>
    </source>
</evidence>
<proteinExistence type="predicted"/>
<dbReference type="KEGG" id="mthd:A3224_14695"/>
<dbReference type="Proteomes" id="UP000076077">
    <property type="component" value="Chromosome"/>
</dbReference>
<keyword evidence="1" id="KW-0732">Signal</keyword>
<organism evidence="2 3">
    <name type="scientific">Microbulbifer thermotolerans</name>
    <dbReference type="NCBI Taxonomy" id="252514"/>
    <lineage>
        <taxon>Bacteria</taxon>
        <taxon>Pseudomonadati</taxon>
        <taxon>Pseudomonadota</taxon>
        <taxon>Gammaproteobacteria</taxon>
        <taxon>Cellvibrionales</taxon>
        <taxon>Microbulbiferaceae</taxon>
        <taxon>Microbulbifer</taxon>
    </lineage>
</organism>
<accession>A0A143HQ90</accession>
<keyword evidence="3" id="KW-1185">Reference proteome</keyword>
<dbReference type="Pfam" id="PF09982">
    <property type="entry name" value="LpxR"/>
    <property type="match status" value="1"/>
</dbReference>
<reference evidence="3" key="1">
    <citation type="submission" date="2016-03" db="EMBL/GenBank/DDBJ databases">
        <authorList>
            <person name="Lee Y.-S."/>
            <person name="Choi Y.-L."/>
        </authorList>
    </citation>
    <scope>NUCLEOTIDE SEQUENCE [LARGE SCALE GENOMIC DNA]</scope>
    <source>
        <strain evidence="3">DAU221</strain>
    </source>
</reference>
<dbReference type="InterPro" id="IPR018707">
    <property type="entry name" value="LpxR"/>
</dbReference>
<evidence type="ECO:0000256" key="1">
    <source>
        <dbReference type="SAM" id="SignalP"/>
    </source>
</evidence>
<dbReference type="InterPro" id="IPR037107">
    <property type="entry name" value="Put_OMP_sf"/>
</dbReference>
<dbReference type="EMBL" id="CP014864">
    <property type="protein sequence ID" value="AMX03666.1"/>
    <property type="molecule type" value="Genomic_DNA"/>
</dbReference>
<feature type="chain" id="PRO_5007509540" description="Lipid A deacylase LpxR family protein" evidence="1">
    <location>
        <begin position="45"/>
        <end position="367"/>
    </location>
</feature>
<dbReference type="STRING" id="252514.A3224_14695"/>
<sequence>MYRRSKQSSFLEFPAHQPSRRRMGMTWCSLLFAGAVSFSGAAPAAEAEPADTSLQAITVRIDNDFFAGRDRGYSNGVEVGFVSQTVDSFQDARLPSSYRLLNRVTGWLQPQGYTDYNMTVSVSHGIFTPTDWEEEALIEDDRPYAGALIFEANYNGRNDNTMRATGISLGIVGPSAQAEELQRAVHSLLGSDRFRGWDNQLSDEVVFRLHSHWLRRYQLRRAPRENWKSDLILHGGGNIGNLLTSANTGVEWRFGPQLPDNFGSAPLLPAALNTAPERSADYSRRLKLHGFVSLDLQLIAHDITLDGNLWKDSHSVDREPFVAQLGVGVAGSYGMWQFAFARFVRTREFAGQSEKPQLGSVTIRRNF</sequence>
<dbReference type="AlphaFoldDB" id="A0A143HQ90"/>
<feature type="signal peptide" evidence="1">
    <location>
        <begin position="1"/>
        <end position="44"/>
    </location>
</feature>
<protein>
    <recommendedName>
        <fullName evidence="4">Lipid A deacylase LpxR family protein</fullName>
    </recommendedName>
</protein>
<dbReference type="Gene3D" id="2.40.128.140">
    <property type="entry name" value="Outer membrane protein"/>
    <property type="match status" value="1"/>
</dbReference>
<name>A0A143HQ90_MICTH</name>
<gene>
    <name evidence="2" type="ORF">A3224_14695</name>
</gene>